<comment type="caution">
    <text evidence="2">The sequence shown here is derived from an EMBL/GenBank/DDBJ whole genome shotgun (WGS) entry which is preliminary data.</text>
</comment>
<protein>
    <submittedName>
        <fullName evidence="2">Uncharacterized protein</fullName>
    </submittedName>
</protein>
<dbReference type="AlphaFoldDB" id="A0A4Y2HVC9"/>
<feature type="compositionally biased region" description="Basic and acidic residues" evidence="1">
    <location>
        <begin position="102"/>
        <end position="113"/>
    </location>
</feature>
<proteinExistence type="predicted"/>
<organism evidence="2 3">
    <name type="scientific">Araneus ventricosus</name>
    <name type="common">Orbweaver spider</name>
    <name type="synonym">Epeira ventricosa</name>
    <dbReference type="NCBI Taxonomy" id="182803"/>
    <lineage>
        <taxon>Eukaryota</taxon>
        <taxon>Metazoa</taxon>
        <taxon>Ecdysozoa</taxon>
        <taxon>Arthropoda</taxon>
        <taxon>Chelicerata</taxon>
        <taxon>Arachnida</taxon>
        <taxon>Araneae</taxon>
        <taxon>Araneomorphae</taxon>
        <taxon>Entelegynae</taxon>
        <taxon>Araneoidea</taxon>
        <taxon>Araneidae</taxon>
        <taxon>Araneus</taxon>
    </lineage>
</organism>
<keyword evidence="3" id="KW-1185">Reference proteome</keyword>
<gene>
    <name evidence="2" type="ORF">AVEN_210452_1</name>
</gene>
<name>A0A4Y2HVC9_ARAVE</name>
<dbReference type="Proteomes" id="UP000499080">
    <property type="component" value="Unassembled WGS sequence"/>
</dbReference>
<feature type="region of interest" description="Disordered" evidence="1">
    <location>
        <begin position="79"/>
        <end position="113"/>
    </location>
</feature>
<dbReference type="EMBL" id="BGPR01002185">
    <property type="protein sequence ID" value="GBM69232.1"/>
    <property type="molecule type" value="Genomic_DNA"/>
</dbReference>
<sequence>MSGNEKLKPLVIGFIANAELEEILSEDIIEPEPLESLLQFANEKGCSVNDVKAFVNIDNDIVICSRATVKALTSEFLEEKQNNSGEDNDVKNMDETPPNKTETIEDLEKVDST</sequence>
<accession>A0A4Y2HVC9</accession>
<evidence type="ECO:0000313" key="2">
    <source>
        <dbReference type="EMBL" id="GBM69232.1"/>
    </source>
</evidence>
<evidence type="ECO:0000256" key="1">
    <source>
        <dbReference type="SAM" id="MobiDB-lite"/>
    </source>
</evidence>
<evidence type="ECO:0000313" key="3">
    <source>
        <dbReference type="Proteomes" id="UP000499080"/>
    </source>
</evidence>
<reference evidence="2 3" key="1">
    <citation type="journal article" date="2019" name="Sci. Rep.">
        <title>Orb-weaving spider Araneus ventricosus genome elucidates the spidroin gene catalogue.</title>
        <authorList>
            <person name="Kono N."/>
            <person name="Nakamura H."/>
            <person name="Ohtoshi R."/>
            <person name="Moran D.A.P."/>
            <person name="Shinohara A."/>
            <person name="Yoshida Y."/>
            <person name="Fujiwara M."/>
            <person name="Mori M."/>
            <person name="Tomita M."/>
            <person name="Arakawa K."/>
        </authorList>
    </citation>
    <scope>NUCLEOTIDE SEQUENCE [LARGE SCALE GENOMIC DNA]</scope>
</reference>